<dbReference type="GO" id="GO:0043565">
    <property type="term" value="F:sequence-specific DNA binding"/>
    <property type="evidence" value="ECO:0007669"/>
    <property type="project" value="TreeGrafter"/>
</dbReference>
<dbReference type="InterPro" id="IPR052202">
    <property type="entry name" value="Yeast_MetPath_Reg"/>
</dbReference>
<organism evidence="9 10">
    <name type="scientific">Cephalotrichum gorgonifer</name>
    <dbReference type="NCBI Taxonomy" id="2041049"/>
    <lineage>
        <taxon>Eukaryota</taxon>
        <taxon>Fungi</taxon>
        <taxon>Dikarya</taxon>
        <taxon>Ascomycota</taxon>
        <taxon>Pezizomycotina</taxon>
        <taxon>Sordariomycetes</taxon>
        <taxon>Hypocreomycetidae</taxon>
        <taxon>Microascales</taxon>
        <taxon>Microascaceae</taxon>
        <taxon>Cephalotrichum</taxon>
    </lineage>
</organism>
<dbReference type="Proteomes" id="UP001187682">
    <property type="component" value="Unassembled WGS sequence"/>
</dbReference>
<dbReference type="CDD" id="cd12148">
    <property type="entry name" value="fungal_TF_MHR"/>
    <property type="match status" value="1"/>
</dbReference>
<proteinExistence type="predicted"/>
<reference evidence="9" key="1">
    <citation type="submission" date="2018-03" db="EMBL/GenBank/DDBJ databases">
        <authorList>
            <person name="Guldener U."/>
        </authorList>
    </citation>
    <scope>NUCLEOTIDE SEQUENCE</scope>
</reference>
<evidence type="ECO:0000259" key="8">
    <source>
        <dbReference type="SMART" id="SM00906"/>
    </source>
</evidence>
<comment type="subcellular location">
    <subcellularLocation>
        <location evidence="1">Nucleus</location>
    </subcellularLocation>
</comment>
<keyword evidence="6" id="KW-0804">Transcription</keyword>
<comment type="caution">
    <text evidence="9">The sequence shown here is derived from an EMBL/GenBank/DDBJ whole genome shotgun (WGS) entry which is preliminary data.</text>
</comment>
<evidence type="ECO:0000256" key="5">
    <source>
        <dbReference type="ARBA" id="ARBA00023125"/>
    </source>
</evidence>
<evidence type="ECO:0000313" key="9">
    <source>
        <dbReference type="EMBL" id="SPO05385.1"/>
    </source>
</evidence>
<evidence type="ECO:0000256" key="7">
    <source>
        <dbReference type="ARBA" id="ARBA00023242"/>
    </source>
</evidence>
<protein>
    <recommendedName>
        <fullName evidence="8">Xylanolytic transcriptional activator regulatory domain-containing protein</fullName>
    </recommendedName>
</protein>
<dbReference type="GO" id="GO:0006351">
    <property type="term" value="P:DNA-templated transcription"/>
    <property type="evidence" value="ECO:0007669"/>
    <property type="project" value="InterPro"/>
</dbReference>
<evidence type="ECO:0000313" key="10">
    <source>
        <dbReference type="Proteomes" id="UP001187682"/>
    </source>
</evidence>
<evidence type="ECO:0000256" key="4">
    <source>
        <dbReference type="ARBA" id="ARBA00023015"/>
    </source>
</evidence>
<dbReference type="SMART" id="SM00906">
    <property type="entry name" value="Fungal_trans"/>
    <property type="match status" value="1"/>
</dbReference>
<feature type="domain" description="Xylanolytic transcriptional activator regulatory" evidence="8">
    <location>
        <begin position="91"/>
        <end position="165"/>
    </location>
</feature>
<keyword evidence="7" id="KW-0539">Nucleus</keyword>
<dbReference type="PANTHER" id="PTHR47782:SF1">
    <property type="entry name" value="PYRIMIDINE PATHWAY REGULATORY PROTEIN 1"/>
    <property type="match status" value="1"/>
</dbReference>
<dbReference type="InterPro" id="IPR007219">
    <property type="entry name" value="XnlR_reg_dom"/>
</dbReference>
<gene>
    <name evidence="9" type="ORF">DNG_08072</name>
</gene>
<dbReference type="GO" id="GO:0000981">
    <property type="term" value="F:DNA-binding transcription factor activity, RNA polymerase II-specific"/>
    <property type="evidence" value="ECO:0007669"/>
    <property type="project" value="TreeGrafter"/>
</dbReference>
<keyword evidence="3" id="KW-0862">Zinc</keyword>
<dbReference type="AlphaFoldDB" id="A0AAE8SY06"/>
<dbReference type="GO" id="GO:0008270">
    <property type="term" value="F:zinc ion binding"/>
    <property type="evidence" value="ECO:0007669"/>
    <property type="project" value="InterPro"/>
</dbReference>
<evidence type="ECO:0000256" key="3">
    <source>
        <dbReference type="ARBA" id="ARBA00022833"/>
    </source>
</evidence>
<name>A0AAE8SY06_9PEZI</name>
<dbReference type="EMBL" id="ONZQ02000012">
    <property type="protein sequence ID" value="SPO05385.1"/>
    <property type="molecule type" value="Genomic_DNA"/>
</dbReference>
<dbReference type="Pfam" id="PF04082">
    <property type="entry name" value="Fungal_trans"/>
    <property type="match status" value="1"/>
</dbReference>
<dbReference type="GO" id="GO:0045944">
    <property type="term" value="P:positive regulation of transcription by RNA polymerase II"/>
    <property type="evidence" value="ECO:0007669"/>
    <property type="project" value="TreeGrafter"/>
</dbReference>
<dbReference type="PANTHER" id="PTHR47782">
    <property type="entry name" value="ZN(II)2CYS6 TRANSCRIPTION FACTOR (EUROFUNG)-RELATED"/>
    <property type="match status" value="1"/>
</dbReference>
<keyword evidence="10" id="KW-1185">Reference proteome</keyword>
<evidence type="ECO:0000256" key="2">
    <source>
        <dbReference type="ARBA" id="ARBA00022723"/>
    </source>
</evidence>
<dbReference type="GO" id="GO:0005634">
    <property type="term" value="C:nucleus"/>
    <property type="evidence" value="ECO:0007669"/>
    <property type="project" value="UniProtKB-SubCell"/>
</dbReference>
<keyword evidence="2" id="KW-0479">Metal-binding</keyword>
<sequence>MHNAAFHLTDVNGTPRGAAAPYDAFTLNLIMAISLSTTARSKQARANSIALGLFEKAMEHISEVLSNDLRGLQALILLTQYTFLNPGVANFWLLTGFISQACIDLGLHHELPEHPQISILQRDMRRRVFWCAWEMEIAVCGALLRPITLLRKTITAEFPSQLEDSAITPTGIDSNGRSTKFTAHYIWRYREVECDIVPVLFHNEPIPPEFRSLEHWMSHQERSILSWKAEIHRAALNNTDPLSQSQWDEMKLYSAIATDYILVTLFRPCPRIKYPPAENLMKAFSAAAGVADGSWRQANLEFGSSKYVFHSCYHSFSAATTFLQALQRIKPVIFTTYTWAQVESDMNTFSRFFATVAERWPAASRCLEEYERLLAPIKEDVTIFLAEGGPGGSSIEDPAAGLAVIDPAIEMCEALNFSTFFNVMPLGLNDEMGEGPNSFMNWEEEFDFNISGYQ</sequence>
<keyword evidence="5" id="KW-0238">DNA-binding</keyword>
<keyword evidence="4" id="KW-0805">Transcription regulation</keyword>
<accession>A0AAE8SY06</accession>
<evidence type="ECO:0000256" key="1">
    <source>
        <dbReference type="ARBA" id="ARBA00004123"/>
    </source>
</evidence>
<evidence type="ECO:0000256" key="6">
    <source>
        <dbReference type="ARBA" id="ARBA00023163"/>
    </source>
</evidence>